<gene>
    <name evidence="3" type="ORF">BFC18_19950</name>
</gene>
<dbReference type="Gene3D" id="3.30.1450.10">
    <property type="match status" value="1"/>
</dbReference>
<evidence type="ECO:0000313" key="4">
    <source>
        <dbReference type="Proteomes" id="UP000175691"/>
    </source>
</evidence>
<feature type="signal peptide" evidence="2">
    <location>
        <begin position="1"/>
        <end position="17"/>
    </location>
</feature>
<dbReference type="STRING" id="1656094.BFC18_19950"/>
<dbReference type="InterPro" id="IPR037873">
    <property type="entry name" value="BamE-like"/>
</dbReference>
<reference evidence="3 4" key="1">
    <citation type="submission" date="2016-08" db="EMBL/GenBank/DDBJ databases">
        <authorList>
            <person name="Seilhamer J.J."/>
        </authorList>
    </citation>
    <scope>NUCLEOTIDE SEQUENCE [LARGE SCALE GENOMIC DNA]</scope>
    <source>
        <strain evidence="3 4">KCTC 42603</strain>
    </source>
</reference>
<keyword evidence="1 2" id="KW-0732">Signal</keyword>
<dbReference type="PROSITE" id="PS51257">
    <property type="entry name" value="PROKAR_LIPOPROTEIN"/>
    <property type="match status" value="1"/>
</dbReference>
<dbReference type="EMBL" id="MDHN01000041">
    <property type="protein sequence ID" value="OFC69015.1"/>
    <property type="molecule type" value="Genomic_DNA"/>
</dbReference>
<dbReference type="InterPro" id="IPR021534">
    <property type="entry name" value="DUF3192"/>
</dbReference>
<dbReference type="OrthoDB" id="6399368at2"/>
<dbReference type="RefSeq" id="WP_070127141.1">
    <property type="nucleotide sequence ID" value="NZ_MDHN01000041.1"/>
</dbReference>
<keyword evidence="4" id="KW-1185">Reference proteome</keyword>
<protein>
    <recommendedName>
        <fullName evidence="5">DUF3192 domain-containing protein</fullName>
    </recommendedName>
</protein>
<evidence type="ECO:0000256" key="2">
    <source>
        <dbReference type="SAM" id="SignalP"/>
    </source>
</evidence>
<accession>A0A1E7Z656</accession>
<name>A0A1E7Z656_9ALTE</name>
<dbReference type="Proteomes" id="UP000175691">
    <property type="component" value="Unassembled WGS sequence"/>
</dbReference>
<feature type="chain" id="PRO_5009209394" description="DUF3192 domain-containing protein" evidence="2">
    <location>
        <begin position="18"/>
        <end position="119"/>
    </location>
</feature>
<proteinExistence type="predicted"/>
<comment type="caution">
    <text evidence="3">The sequence shown here is derived from an EMBL/GenBank/DDBJ whole genome shotgun (WGS) entry which is preliminary data.</text>
</comment>
<dbReference type="AlphaFoldDB" id="A0A1E7Z656"/>
<evidence type="ECO:0000256" key="1">
    <source>
        <dbReference type="ARBA" id="ARBA00022729"/>
    </source>
</evidence>
<dbReference type="Pfam" id="PF11399">
    <property type="entry name" value="DUF3192"/>
    <property type="match status" value="1"/>
</dbReference>
<evidence type="ECO:0000313" key="3">
    <source>
        <dbReference type="EMBL" id="OFC69015.1"/>
    </source>
</evidence>
<organism evidence="3 4">
    <name type="scientific">Alteromonas confluentis</name>
    <dbReference type="NCBI Taxonomy" id="1656094"/>
    <lineage>
        <taxon>Bacteria</taxon>
        <taxon>Pseudomonadati</taxon>
        <taxon>Pseudomonadota</taxon>
        <taxon>Gammaproteobacteria</taxon>
        <taxon>Alteromonadales</taxon>
        <taxon>Alteromonadaceae</taxon>
        <taxon>Alteromonas/Salinimonas group</taxon>
        <taxon>Alteromonas</taxon>
    </lineage>
</organism>
<sequence>MKSFVLAIALISPFALSGCVISVGGDDGHYSSDWEDREYNNRKHVAQLEKGMTYESVVRKMGVADFSEMHEQSDHAYRVLFYRTQRTMDDGVTTKDECTPLVFRDGVLSGWGDAAYQQL</sequence>
<evidence type="ECO:0008006" key="5">
    <source>
        <dbReference type="Google" id="ProtNLM"/>
    </source>
</evidence>